<sequence length="48" mass="5484">MSSMRADRLANEALTCVFHQGPSDQLKMTVVVPQSFTFFPSIRHMQRS</sequence>
<protein>
    <submittedName>
        <fullName evidence="1">Transcriptional regulator</fullName>
    </submittedName>
</protein>
<dbReference type="AlphaFoldDB" id="A0A0Q0F7A9"/>
<dbReference type="PATRIC" id="fig|251703.9.peg.2351"/>
<proteinExistence type="predicted"/>
<evidence type="ECO:0000313" key="1">
    <source>
        <dbReference type="EMBL" id="KPZ22390.1"/>
    </source>
</evidence>
<evidence type="ECO:0000313" key="2">
    <source>
        <dbReference type="Proteomes" id="UP000050317"/>
    </source>
</evidence>
<dbReference type="Proteomes" id="UP000050317">
    <property type="component" value="Unassembled WGS sequence"/>
</dbReference>
<dbReference type="EMBL" id="LJRR01000088">
    <property type="protein sequence ID" value="KPZ22390.1"/>
    <property type="molecule type" value="Genomic_DNA"/>
</dbReference>
<accession>A0A0Q0F7A9</accession>
<gene>
    <name evidence="1" type="ORF">ALO40_200125</name>
</gene>
<name>A0A0Q0F7A9_9PSED</name>
<comment type="caution">
    <text evidence="1">The sequence shown here is derived from an EMBL/GenBank/DDBJ whole genome shotgun (WGS) entry which is preliminary data.</text>
</comment>
<organism evidence="1 2">
    <name type="scientific">Pseudomonas syringae pv. viburni</name>
    <dbReference type="NCBI Taxonomy" id="251703"/>
    <lineage>
        <taxon>Bacteria</taxon>
        <taxon>Pseudomonadati</taxon>
        <taxon>Pseudomonadota</taxon>
        <taxon>Gammaproteobacteria</taxon>
        <taxon>Pseudomonadales</taxon>
        <taxon>Pseudomonadaceae</taxon>
        <taxon>Pseudomonas</taxon>
    </lineage>
</organism>
<reference evidence="1 2" key="1">
    <citation type="submission" date="2015-09" db="EMBL/GenBank/DDBJ databases">
        <title>Genome announcement of multiple Pseudomonas syringae strains.</title>
        <authorList>
            <person name="Thakur S."/>
            <person name="Wang P.W."/>
            <person name="Gong Y."/>
            <person name="Weir B.S."/>
            <person name="Guttman D.S."/>
        </authorList>
    </citation>
    <scope>NUCLEOTIDE SEQUENCE [LARGE SCALE GENOMIC DNA]</scope>
    <source>
        <strain evidence="1 2">ICMP3963</strain>
    </source>
</reference>